<keyword evidence="4" id="KW-1185">Reference proteome</keyword>
<name>A0ABP9QXI3_9RHOO</name>
<dbReference type="SMART" id="SM00460">
    <property type="entry name" value="TGc"/>
    <property type="match status" value="1"/>
</dbReference>
<feature type="transmembrane region" description="Helical" evidence="1">
    <location>
        <begin position="543"/>
        <end position="563"/>
    </location>
</feature>
<keyword evidence="1" id="KW-0812">Transmembrane</keyword>
<dbReference type="InterPro" id="IPR052901">
    <property type="entry name" value="Bact_TGase-like"/>
</dbReference>
<proteinExistence type="predicted"/>
<dbReference type="InterPro" id="IPR002931">
    <property type="entry name" value="Transglutaminase-like"/>
</dbReference>
<evidence type="ECO:0000313" key="3">
    <source>
        <dbReference type="EMBL" id="GAA5169141.1"/>
    </source>
</evidence>
<feature type="domain" description="Transglutaminase-like" evidence="2">
    <location>
        <begin position="397"/>
        <end position="468"/>
    </location>
</feature>
<evidence type="ECO:0000313" key="4">
    <source>
        <dbReference type="Proteomes" id="UP001500547"/>
    </source>
</evidence>
<feature type="transmembrane region" description="Helical" evidence="1">
    <location>
        <begin position="163"/>
        <end position="182"/>
    </location>
</feature>
<feature type="transmembrane region" description="Helical" evidence="1">
    <location>
        <begin position="108"/>
        <end position="125"/>
    </location>
</feature>
<feature type="transmembrane region" description="Helical" evidence="1">
    <location>
        <begin position="62"/>
        <end position="79"/>
    </location>
</feature>
<reference evidence="4" key="1">
    <citation type="journal article" date="2019" name="Int. J. Syst. Evol. Microbiol.">
        <title>The Global Catalogue of Microorganisms (GCM) 10K type strain sequencing project: providing services to taxonomists for standard genome sequencing and annotation.</title>
        <authorList>
            <consortium name="The Broad Institute Genomics Platform"/>
            <consortium name="The Broad Institute Genome Sequencing Center for Infectious Disease"/>
            <person name="Wu L."/>
            <person name="Ma J."/>
        </authorList>
    </citation>
    <scope>NUCLEOTIDE SEQUENCE [LARGE SCALE GENOMIC DNA]</scope>
    <source>
        <strain evidence="4">JCM 18715</strain>
    </source>
</reference>
<dbReference type="PANTHER" id="PTHR42736">
    <property type="entry name" value="PROTEIN-GLUTAMINE GAMMA-GLUTAMYLTRANSFERASE"/>
    <property type="match status" value="1"/>
</dbReference>
<evidence type="ECO:0000259" key="2">
    <source>
        <dbReference type="SMART" id="SM00460"/>
    </source>
</evidence>
<dbReference type="RefSeq" id="WP_345533941.1">
    <property type="nucleotide sequence ID" value="NZ_BAABLD010000011.1"/>
</dbReference>
<dbReference type="EMBL" id="BAABLD010000011">
    <property type="protein sequence ID" value="GAA5169141.1"/>
    <property type="molecule type" value="Genomic_DNA"/>
</dbReference>
<dbReference type="Pfam" id="PF11992">
    <property type="entry name" value="TgpA_N"/>
    <property type="match status" value="1"/>
</dbReference>
<dbReference type="Pfam" id="PF01841">
    <property type="entry name" value="Transglut_core"/>
    <property type="match status" value="1"/>
</dbReference>
<dbReference type="Gene3D" id="3.10.620.30">
    <property type="match status" value="1"/>
</dbReference>
<accession>A0ABP9QXI3</accession>
<protein>
    <recommendedName>
        <fullName evidence="2">Transglutaminase-like domain-containing protein</fullName>
    </recommendedName>
</protein>
<feature type="transmembrane region" description="Helical" evidence="1">
    <location>
        <begin position="12"/>
        <end position="29"/>
    </location>
</feature>
<sequence>MTAATPTPRIPRRLALQLCVLCAVCLWPYVLFQPWFLSTVSALLLVWRVVLAWQDRPAPPQWLTLLFGIGCAALVFYAYGIPVGRQPGLSALCLLMPLKLLETRRMRDVRATLLLAFFLVVGMFAHEQSALIAAAAALATLTSLTVAALAQRPRASVRSAVKVAAGLLGMGIPLMLVLFFLFPRIDGPLWGMPLDAYKTTGLSNRMRPGSISQLIQSGEIAFRAAFNGKVPAPSERYWRGPVLTHYDGSEWLPQTLPRENEQFADTGREWQYTVTLEPHNLRWLLALDYPVDSNVSNTRTDNSLISREPIRQRIRYSVTSRPDLQIGIDEDMATRRIAMWLPRNFDPRTLAEGRRIASEYKDDITRMQAALQFMRDRRLQYTLDPPPLGRNSVDDFLFVTGRGFCEHFSSAFVVLMRAAGVPARVVTGYQGGEINPIDGTLVVRQSDAHAWAEVWLQGRGWRRIDPTAASFPQRIDENGLQASLPPGETLSVPFVVRTDLAWLRDLRYRWEAVGNAWNQWVLGYNAQRQAELFKRLGLPDADWRTLVSLMAVAGGLWLGWLGWRYRARRPQRDALDKLWQGFCQRLARAGVPRLDWEGAQDYIRRASTHWPAQADTLQGIADHYTRMRYGPGIPDAERMQQLRQLIDRFRP</sequence>
<keyword evidence="1" id="KW-1133">Transmembrane helix</keyword>
<dbReference type="PANTHER" id="PTHR42736:SF1">
    <property type="entry name" value="PROTEIN-GLUTAMINE GAMMA-GLUTAMYLTRANSFERASE"/>
    <property type="match status" value="1"/>
</dbReference>
<dbReference type="InterPro" id="IPR038765">
    <property type="entry name" value="Papain-like_cys_pep_sf"/>
</dbReference>
<dbReference type="SUPFAM" id="SSF54001">
    <property type="entry name" value="Cysteine proteinases"/>
    <property type="match status" value="1"/>
</dbReference>
<feature type="transmembrane region" description="Helical" evidence="1">
    <location>
        <begin position="131"/>
        <end position="151"/>
    </location>
</feature>
<evidence type="ECO:0000256" key="1">
    <source>
        <dbReference type="SAM" id="Phobius"/>
    </source>
</evidence>
<dbReference type="InterPro" id="IPR021878">
    <property type="entry name" value="TgpA_N"/>
</dbReference>
<dbReference type="InterPro" id="IPR025403">
    <property type="entry name" value="TgpA-like_C"/>
</dbReference>
<keyword evidence="1" id="KW-0472">Membrane</keyword>
<dbReference type="Pfam" id="PF13559">
    <property type="entry name" value="DUF4129"/>
    <property type="match status" value="1"/>
</dbReference>
<gene>
    <name evidence="3" type="ORF">GCM10025770_30320</name>
</gene>
<dbReference type="Proteomes" id="UP001500547">
    <property type="component" value="Unassembled WGS sequence"/>
</dbReference>
<comment type="caution">
    <text evidence="3">The sequence shown here is derived from an EMBL/GenBank/DDBJ whole genome shotgun (WGS) entry which is preliminary data.</text>
</comment>
<organism evidence="3 4">
    <name type="scientific">Viridibacterium curvum</name>
    <dbReference type="NCBI Taxonomy" id="1101404"/>
    <lineage>
        <taxon>Bacteria</taxon>
        <taxon>Pseudomonadati</taxon>
        <taxon>Pseudomonadota</taxon>
        <taxon>Betaproteobacteria</taxon>
        <taxon>Rhodocyclales</taxon>
        <taxon>Rhodocyclaceae</taxon>
        <taxon>Viridibacterium</taxon>
    </lineage>
</organism>